<dbReference type="Proteomes" id="UP000886876">
    <property type="component" value="Unassembled WGS sequence"/>
</dbReference>
<comment type="caution">
    <text evidence="5">The sequence shown here is derived from an EMBL/GenBank/DDBJ whole genome shotgun (WGS) entry which is preliminary data.</text>
</comment>
<dbReference type="PROSITE" id="PS01039">
    <property type="entry name" value="SBP_BACTERIAL_3"/>
    <property type="match status" value="1"/>
</dbReference>
<proteinExistence type="inferred from homology"/>
<dbReference type="Gene3D" id="3.40.190.10">
    <property type="entry name" value="Periplasmic binding protein-like II"/>
    <property type="match status" value="1"/>
</dbReference>
<dbReference type="AlphaFoldDB" id="A0A9D1K8B2"/>
<evidence type="ECO:0000313" key="6">
    <source>
        <dbReference type="Proteomes" id="UP000886876"/>
    </source>
</evidence>
<feature type="domain" description="Solute-binding protein family 3/N-terminal" evidence="4">
    <location>
        <begin position="101"/>
        <end position="166"/>
    </location>
</feature>
<keyword evidence="3" id="KW-0732">Signal</keyword>
<organism evidence="5 6">
    <name type="scientific">Candidatus Scatomorpha pullistercoris</name>
    <dbReference type="NCBI Taxonomy" id="2840929"/>
    <lineage>
        <taxon>Bacteria</taxon>
        <taxon>Bacillati</taxon>
        <taxon>Bacillota</taxon>
        <taxon>Clostridia</taxon>
        <taxon>Eubacteriales</taxon>
        <taxon>Candidatus Scatomorpha</taxon>
    </lineage>
</organism>
<comment type="similarity">
    <text evidence="2">Belongs to the bacterial solute-binding protein 3 family.</text>
</comment>
<evidence type="ECO:0000313" key="5">
    <source>
        <dbReference type="EMBL" id="HIS97435.1"/>
    </source>
</evidence>
<evidence type="ECO:0000256" key="3">
    <source>
        <dbReference type="ARBA" id="ARBA00022729"/>
    </source>
</evidence>
<dbReference type="PANTHER" id="PTHR35936">
    <property type="entry name" value="MEMBRANE-BOUND LYTIC MUREIN TRANSGLYCOSYLASE F"/>
    <property type="match status" value="1"/>
</dbReference>
<reference evidence="5" key="2">
    <citation type="journal article" date="2021" name="PeerJ">
        <title>Extensive microbial diversity within the chicken gut microbiome revealed by metagenomics and culture.</title>
        <authorList>
            <person name="Gilroy R."/>
            <person name="Ravi A."/>
            <person name="Getino M."/>
            <person name="Pursley I."/>
            <person name="Horton D.L."/>
            <person name="Alikhan N.F."/>
            <person name="Baker D."/>
            <person name="Gharbi K."/>
            <person name="Hall N."/>
            <person name="Watson M."/>
            <person name="Adriaenssens E.M."/>
            <person name="Foster-Nyarko E."/>
            <person name="Jarju S."/>
            <person name="Secka A."/>
            <person name="Antonio M."/>
            <person name="Oren A."/>
            <person name="Chaudhuri R.R."/>
            <person name="La Ragione R."/>
            <person name="Hildebrand F."/>
            <person name="Pallen M.J."/>
        </authorList>
    </citation>
    <scope>NUCLEOTIDE SEQUENCE</scope>
    <source>
        <strain evidence="5">ChiHecec3B27-6122</strain>
    </source>
</reference>
<dbReference type="Pfam" id="PF00497">
    <property type="entry name" value="SBP_bac_3"/>
    <property type="match status" value="1"/>
</dbReference>
<comment type="subcellular location">
    <subcellularLocation>
        <location evidence="1">Cell envelope</location>
    </subcellularLocation>
</comment>
<sequence>MKRKIKYIALALALCLMLPLAGCGKISGRYRILETLETQSFSIGFRDGDYVQYYVEAALKVLTADGTVQRLAMQWFGEDKTTFSKDISALEKVGAAAYRTLLVGVDTDVFPMSYMENGNYTGFDVELAREVCSRLGWDVKFISIKAENAYVELSSGNIDVAWGGLVLDNSEGKFETL</sequence>
<dbReference type="PANTHER" id="PTHR35936:SF19">
    <property type="entry name" value="AMINO-ACID-BINDING PROTEIN YXEM-RELATED"/>
    <property type="match status" value="1"/>
</dbReference>
<dbReference type="GO" id="GO:0030313">
    <property type="term" value="C:cell envelope"/>
    <property type="evidence" value="ECO:0007669"/>
    <property type="project" value="UniProtKB-SubCell"/>
</dbReference>
<evidence type="ECO:0000256" key="1">
    <source>
        <dbReference type="ARBA" id="ARBA00004196"/>
    </source>
</evidence>
<accession>A0A9D1K8B2</accession>
<protein>
    <submittedName>
        <fullName evidence="5">Transporter substrate-binding domain-containing protein</fullName>
    </submittedName>
</protein>
<evidence type="ECO:0000259" key="4">
    <source>
        <dbReference type="Pfam" id="PF00497"/>
    </source>
</evidence>
<evidence type="ECO:0000256" key="2">
    <source>
        <dbReference type="ARBA" id="ARBA00010333"/>
    </source>
</evidence>
<gene>
    <name evidence="5" type="ORF">IAD42_05615</name>
</gene>
<dbReference type="InterPro" id="IPR018313">
    <property type="entry name" value="SBP_3_CS"/>
</dbReference>
<reference evidence="5" key="1">
    <citation type="submission" date="2020-10" db="EMBL/GenBank/DDBJ databases">
        <authorList>
            <person name="Gilroy R."/>
        </authorList>
    </citation>
    <scope>NUCLEOTIDE SEQUENCE</scope>
    <source>
        <strain evidence="5">ChiHecec3B27-6122</strain>
    </source>
</reference>
<feature type="non-terminal residue" evidence="5">
    <location>
        <position position="177"/>
    </location>
</feature>
<dbReference type="InterPro" id="IPR001638">
    <property type="entry name" value="Solute-binding_3/MltF_N"/>
</dbReference>
<dbReference type="SUPFAM" id="SSF53850">
    <property type="entry name" value="Periplasmic binding protein-like II"/>
    <property type="match status" value="2"/>
</dbReference>
<dbReference type="EMBL" id="DVJS01000139">
    <property type="protein sequence ID" value="HIS97435.1"/>
    <property type="molecule type" value="Genomic_DNA"/>
</dbReference>
<name>A0A9D1K8B2_9FIRM</name>